<dbReference type="GO" id="GO:0071978">
    <property type="term" value="P:bacterial-type flagellum-dependent swarming motility"/>
    <property type="evidence" value="ECO:0007669"/>
    <property type="project" value="TreeGrafter"/>
</dbReference>
<evidence type="ECO:0000256" key="11">
    <source>
        <dbReference type="PIRNR" id="PIRNR002888"/>
    </source>
</evidence>
<keyword evidence="13" id="KW-0966">Cell projection</keyword>
<keyword evidence="13" id="KW-0282">Flagellum</keyword>
<dbReference type="GO" id="GO:0009425">
    <property type="term" value="C:bacterial-type flagellum basal body"/>
    <property type="evidence" value="ECO:0007669"/>
    <property type="project" value="UniProtKB-SubCell"/>
</dbReference>
<evidence type="ECO:0000256" key="10">
    <source>
        <dbReference type="NCBIfam" id="TIGR01397"/>
    </source>
</evidence>
<dbReference type="Gene3D" id="2.30.330.10">
    <property type="entry name" value="SpoA-like"/>
    <property type="match status" value="1"/>
</dbReference>
<evidence type="ECO:0000256" key="4">
    <source>
        <dbReference type="ARBA" id="ARBA00022500"/>
    </source>
</evidence>
<dbReference type="AlphaFoldDB" id="A0A7W4Z464"/>
<evidence type="ECO:0000313" key="14">
    <source>
        <dbReference type="Proteomes" id="UP000537130"/>
    </source>
</evidence>
<dbReference type="PIRSF" id="PIRSF002888">
    <property type="entry name" value="FliM"/>
    <property type="match status" value="1"/>
</dbReference>
<evidence type="ECO:0000256" key="9">
    <source>
        <dbReference type="ARBA" id="ARBA00025044"/>
    </source>
</evidence>
<dbReference type="PRINTS" id="PR00955">
    <property type="entry name" value="FLGMOTORFLIM"/>
</dbReference>
<dbReference type="InterPro" id="IPR001543">
    <property type="entry name" value="FliN-like_C"/>
</dbReference>
<dbReference type="NCBIfam" id="TIGR01397">
    <property type="entry name" value="fliM_switch"/>
    <property type="match status" value="1"/>
</dbReference>
<dbReference type="InterPro" id="IPR028976">
    <property type="entry name" value="CheC-like_sf"/>
</dbReference>
<evidence type="ECO:0000256" key="7">
    <source>
        <dbReference type="ARBA" id="ARBA00023136"/>
    </source>
</evidence>
<dbReference type="Pfam" id="PF02154">
    <property type="entry name" value="FliM"/>
    <property type="match status" value="1"/>
</dbReference>
<dbReference type="GO" id="GO:0050918">
    <property type="term" value="P:positive chemotaxis"/>
    <property type="evidence" value="ECO:0007669"/>
    <property type="project" value="TreeGrafter"/>
</dbReference>
<gene>
    <name evidence="13" type="ORF">FHR99_000440</name>
</gene>
<dbReference type="InterPro" id="IPR036429">
    <property type="entry name" value="SpoA-like_sf"/>
</dbReference>
<keyword evidence="13" id="KW-0969">Cilium</keyword>
<keyword evidence="3 11" id="KW-1003">Cell membrane</keyword>
<dbReference type="PANTHER" id="PTHR30034">
    <property type="entry name" value="FLAGELLAR MOTOR SWITCH PROTEIN FLIM"/>
    <property type="match status" value="1"/>
</dbReference>
<dbReference type="SUPFAM" id="SSF103039">
    <property type="entry name" value="CheC-like"/>
    <property type="match status" value="1"/>
</dbReference>
<evidence type="ECO:0000256" key="8">
    <source>
        <dbReference type="ARBA" id="ARBA00023143"/>
    </source>
</evidence>
<name>A0A7W4Z464_9GAMM</name>
<protein>
    <recommendedName>
        <fullName evidence="2 10">Flagellar motor switch protein FliM</fullName>
    </recommendedName>
</protein>
<comment type="subcellular location">
    <subcellularLocation>
        <location evidence="11">Cell inner membrane</location>
        <topology evidence="11">Peripheral membrane protein</topology>
    </subcellularLocation>
    <subcellularLocation>
        <location evidence="11">Bacterial flagellum basal body</location>
    </subcellularLocation>
</comment>
<dbReference type="Pfam" id="PF01052">
    <property type="entry name" value="FliMN_C"/>
    <property type="match status" value="1"/>
</dbReference>
<feature type="domain" description="Flagellar motor switch protein FliN-like C-terminal" evidence="12">
    <location>
        <begin position="248"/>
        <end position="314"/>
    </location>
</feature>
<evidence type="ECO:0000259" key="12">
    <source>
        <dbReference type="Pfam" id="PF01052"/>
    </source>
</evidence>
<evidence type="ECO:0000256" key="3">
    <source>
        <dbReference type="ARBA" id="ARBA00022475"/>
    </source>
</evidence>
<dbReference type="CDD" id="cd17908">
    <property type="entry name" value="FliM"/>
    <property type="match status" value="1"/>
</dbReference>
<evidence type="ECO:0000313" key="13">
    <source>
        <dbReference type="EMBL" id="MBB3046204.1"/>
    </source>
</evidence>
<comment type="caution">
    <text evidence="13">The sequence shown here is derived from an EMBL/GenBank/DDBJ whole genome shotgun (WGS) entry which is preliminary data.</text>
</comment>
<evidence type="ECO:0000256" key="1">
    <source>
        <dbReference type="ARBA" id="ARBA00011049"/>
    </source>
</evidence>
<reference evidence="13 14" key="1">
    <citation type="submission" date="2020-08" db="EMBL/GenBank/DDBJ databases">
        <title>Genomic Encyclopedia of Type Strains, Phase III (KMG-III): the genomes of soil and plant-associated and newly described type strains.</title>
        <authorList>
            <person name="Whitman W."/>
        </authorList>
    </citation>
    <scope>NUCLEOTIDE SEQUENCE [LARGE SCALE GENOMIC DNA]</scope>
    <source>
        <strain evidence="13 14">CECT 8654</strain>
    </source>
</reference>
<dbReference type="PANTHER" id="PTHR30034:SF3">
    <property type="entry name" value="FLAGELLAR MOTOR SWITCH PROTEIN FLIM"/>
    <property type="match status" value="1"/>
</dbReference>
<dbReference type="Gene3D" id="3.40.1550.10">
    <property type="entry name" value="CheC-like"/>
    <property type="match status" value="1"/>
</dbReference>
<evidence type="ECO:0000256" key="6">
    <source>
        <dbReference type="ARBA" id="ARBA00022779"/>
    </source>
</evidence>
<keyword evidence="14" id="KW-1185">Reference proteome</keyword>
<evidence type="ECO:0000256" key="2">
    <source>
        <dbReference type="ARBA" id="ARBA00021898"/>
    </source>
</evidence>
<keyword evidence="4 11" id="KW-0145">Chemotaxis</keyword>
<comment type="similarity">
    <text evidence="1 11">Belongs to the FliM family.</text>
</comment>
<keyword evidence="7 11" id="KW-0472">Membrane</keyword>
<dbReference type="GO" id="GO:0003774">
    <property type="term" value="F:cytoskeletal motor activity"/>
    <property type="evidence" value="ECO:0007669"/>
    <property type="project" value="InterPro"/>
</dbReference>
<comment type="function">
    <text evidence="9 11">FliM is one of three proteins (FliG, FliN, FliM) that forms the rotor-mounted switch complex (C ring), located at the base of the basal body. This complex interacts with the CheY and CheZ chemotaxis proteins, in addition to contacting components of the motor that determine the direction of flagellar rotation.</text>
</comment>
<dbReference type="Proteomes" id="UP000537130">
    <property type="component" value="Unassembled WGS sequence"/>
</dbReference>
<keyword evidence="5 11" id="KW-0997">Cell inner membrane</keyword>
<dbReference type="EMBL" id="JACHWY010000001">
    <property type="protein sequence ID" value="MBB3046204.1"/>
    <property type="molecule type" value="Genomic_DNA"/>
</dbReference>
<evidence type="ECO:0000256" key="5">
    <source>
        <dbReference type="ARBA" id="ARBA00022519"/>
    </source>
</evidence>
<dbReference type="InterPro" id="IPR001689">
    <property type="entry name" value="Flag_FliM"/>
</dbReference>
<proteinExistence type="inferred from homology"/>
<dbReference type="RefSeq" id="WP_183408900.1">
    <property type="nucleotide sequence ID" value="NZ_JACHWY010000001.1"/>
</dbReference>
<keyword evidence="8 11" id="KW-0975">Bacterial flagellum</keyword>
<sequence>MSDMMSQAEIDALLEQVATGEGEPRPVTVAPGVRSYDLSAQQHIVRGRLSGLEVLNQRLAARLRAAAAPTVRQEVDVEPMPVSIRKYSDYVHGLYLPSSLNLLEMKPLSGTALVMVDSRLVFRIVDFFFGGSGRHTKVEGREFTETERHVIDGILQRFYRDIADVWHSVIDLRCEPQGVEYNPASAAIAGLNDNVVVCGFRVQIAGGGGEVHLVLPEAMLEPVRDSLEAGSRHLSTESERQWRHSIEQQLSQVVVSARCRVAEMELSLRELDALEIGDFLPLNLRRGSELTVAGVPIHRVQAGTFGGHWAVKIVNTDVGKSGADNE</sequence>
<dbReference type="SUPFAM" id="SSF101801">
    <property type="entry name" value="Surface presentation of antigens (SPOA)"/>
    <property type="match status" value="1"/>
</dbReference>
<keyword evidence="6 11" id="KW-0283">Flagellar rotation</keyword>
<dbReference type="GO" id="GO:0005886">
    <property type="term" value="C:plasma membrane"/>
    <property type="evidence" value="ECO:0007669"/>
    <property type="project" value="UniProtKB-SubCell"/>
</dbReference>
<accession>A0A7W4Z464</accession>
<organism evidence="13 14">
    <name type="scientific">Litorivivens lipolytica</name>
    <dbReference type="NCBI Taxonomy" id="1524264"/>
    <lineage>
        <taxon>Bacteria</taxon>
        <taxon>Pseudomonadati</taxon>
        <taxon>Pseudomonadota</taxon>
        <taxon>Gammaproteobacteria</taxon>
        <taxon>Litorivivens</taxon>
    </lineage>
</organism>